<organism evidence="1 2">
    <name type="scientific">Pseudogymnoascus destructans (strain ATCC MYA-4855 / 20631-21)</name>
    <name type="common">Bat white-nose syndrome fungus</name>
    <name type="synonym">Geomyces destructans</name>
    <dbReference type="NCBI Taxonomy" id="658429"/>
    <lineage>
        <taxon>Eukaryota</taxon>
        <taxon>Fungi</taxon>
        <taxon>Dikarya</taxon>
        <taxon>Ascomycota</taxon>
        <taxon>Pezizomycotina</taxon>
        <taxon>Leotiomycetes</taxon>
        <taxon>Thelebolales</taxon>
        <taxon>Thelebolaceae</taxon>
        <taxon>Pseudogymnoascus</taxon>
    </lineage>
</organism>
<feature type="non-terminal residue" evidence="1">
    <location>
        <position position="1"/>
    </location>
</feature>
<protein>
    <submittedName>
        <fullName evidence="1">Uncharacterized protein</fullName>
    </submittedName>
</protein>
<dbReference type="PANTHER" id="PTHR30451:SF5">
    <property type="entry name" value="SLR0019 PROTEIN"/>
    <property type="match status" value="1"/>
</dbReference>
<evidence type="ECO:0000313" key="2">
    <source>
        <dbReference type="Proteomes" id="UP000011064"/>
    </source>
</evidence>
<dbReference type="VEuPathDB" id="FungiDB:GMDG_09025"/>
<dbReference type="PANTHER" id="PTHR30451">
    <property type="entry name" value="OUTER MEMBRANE USHER PROTEIN"/>
    <property type="match status" value="1"/>
</dbReference>
<proteinExistence type="predicted"/>
<dbReference type="GO" id="GO:0015473">
    <property type="term" value="F:fimbrial usher porin activity"/>
    <property type="evidence" value="ECO:0007669"/>
    <property type="project" value="InterPro"/>
</dbReference>
<name>L8FUY9_PSED2</name>
<accession>L8FUY9</accession>
<sequence>QYEDTVNASAQIEGAVVAADGDLFLTRQIDDSFAIVDVGAPDVEVMAANRPVGTSGSSGKVIVPRLTAYERTSIAIDPKNLPVDAEVPETTRVVRPAEKTGVVVTFNAKTESASALVQFVDARGAPLEPGLAGRTASAAEFVVGYDGEAYITGLAAANE</sequence>
<dbReference type="Proteomes" id="UP000011064">
    <property type="component" value="Unassembled WGS sequence"/>
</dbReference>
<dbReference type="GO" id="GO:0016020">
    <property type="term" value="C:membrane"/>
    <property type="evidence" value="ECO:0007669"/>
    <property type="project" value="InterPro"/>
</dbReference>
<dbReference type="EMBL" id="GL574927">
    <property type="protein sequence ID" value="ELR04298.1"/>
    <property type="molecule type" value="Genomic_DNA"/>
</dbReference>
<dbReference type="InterPro" id="IPR042186">
    <property type="entry name" value="FimD_plug_dom"/>
</dbReference>
<gene>
    <name evidence="1" type="ORF">GMDG_09025</name>
</gene>
<dbReference type="InterPro" id="IPR000015">
    <property type="entry name" value="Fimb_usher"/>
</dbReference>
<dbReference type="HOGENOM" id="CLU_1664946_0_0_1"/>
<feature type="non-terminal residue" evidence="1">
    <location>
        <position position="159"/>
    </location>
</feature>
<dbReference type="Pfam" id="PF00577">
    <property type="entry name" value="Usher"/>
    <property type="match status" value="1"/>
</dbReference>
<reference evidence="2" key="1">
    <citation type="submission" date="2010-09" db="EMBL/GenBank/DDBJ databases">
        <title>The genome sequence of Geomyces destructans 20631-21.</title>
        <authorList>
            <consortium name="The Broad Institute Genome Sequencing Platform"/>
            <person name="Cuomo C.A."/>
            <person name="Blehert D.S."/>
            <person name="Lorch J.M."/>
            <person name="Young S.K."/>
            <person name="Zeng Q."/>
            <person name="Gargeya S."/>
            <person name="Fitzgerald M."/>
            <person name="Haas B."/>
            <person name="Abouelleil A."/>
            <person name="Alvarado L."/>
            <person name="Arachchi H.M."/>
            <person name="Berlin A."/>
            <person name="Brown A."/>
            <person name="Chapman S.B."/>
            <person name="Chen Z."/>
            <person name="Dunbar C."/>
            <person name="Freedman E."/>
            <person name="Gearin G."/>
            <person name="Gellesch M."/>
            <person name="Goldberg J."/>
            <person name="Griggs A."/>
            <person name="Gujja S."/>
            <person name="Heiman D."/>
            <person name="Howarth C."/>
            <person name="Larson L."/>
            <person name="Lui A."/>
            <person name="MacDonald P.J.P."/>
            <person name="Montmayeur A."/>
            <person name="Murphy C."/>
            <person name="Neiman D."/>
            <person name="Pearson M."/>
            <person name="Priest M."/>
            <person name="Roberts A."/>
            <person name="Saif S."/>
            <person name="Shea T."/>
            <person name="Shenoy N."/>
            <person name="Sisk P."/>
            <person name="Stolte C."/>
            <person name="Sykes S."/>
            <person name="Wortman J."/>
            <person name="Nusbaum C."/>
            <person name="Birren B."/>
        </authorList>
    </citation>
    <scope>NUCLEOTIDE SEQUENCE [LARGE SCALE GENOMIC DNA]</scope>
    <source>
        <strain evidence="2">ATCC MYA-4855 / 20631-21</strain>
    </source>
</reference>
<evidence type="ECO:0000313" key="1">
    <source>
        <dbReference type="EMBL" id="ELR04298.1"/>
    </source>
</evidence>
<keyword evidence="2" id="KW-1185">Reference proteome</keyword>
<dbReference type="Gene3D" id="2.60.40.2610">
    <property type="entry name" value="Outer membrane usher protein FimD, plug domain"/>
    <property type="match status" value="1"/>
</dbReference>
<dbReference type="AlphaFoldDB" id="L8FUY9"/>
<dbReference type="InParanoid" id="L8FUY9"/>